<dbReference type="Gene3D" id="3.40.50.1110">
    <property type="entry name" value="SGNH hydrolase"/>
    <property type="match status" value="1"/>
</dbReference>
<feature type="domain" description="SGNH hydrolase-type esterase" evidence="2">
    <location>
        <begin position="16"/>
        <end position="204"/>
    </location>
</feature>
<accession>A0ABT9W1B4</accession>
<dbReference type="InterPro" id="IPR051532">
    <property type="entry name" value="Ester_Hydrolysis_Enzymes"/>
</dbReference>
<comment type="caution">
    <text evidence="3">The sequence shown here is derived from an EMBL/GenBank/DDBJ whole genome shotgun (WGS) entry which is preliminary data.</text>
</comment>
<dbReference type="EMBL" id="JAUSTY010000012">
    <property type="protein sequence ID" value="MDQ0167024.1"/>
    <property type="molecule type" value="Genomic_DNA"/>
</dbReference>
<name>A0ABT9W1B4_9BACI</name>
<evidence type="ECO:0000313" key="4">
    <source>
        <dbReference type="Proteomes" id="UP001235840"/>
    </source>
</evidence>
<keyword evidence="1" id="KW-0812">Transmembrane</keyword>
<feature type="transmembrane region" description="Helical" evidence="1">
    <location>
        <begin position="12"/>
        <end position="30"/>
    </location>
</feature>
<gene>
    <name evidence="3" type="ORF">J2S11_002941</name>
</gene>
<keyword evidence="4" id="KW-1185">Reference proteome</keyword>
<keyword evidence="1" id="KW-1133">Transmembrane helix</keyword>
<proteinExistence type="predicted"/>
<dbReference type="InterPro" id="IPR036514">
    <property type="entry name" value="SGNH_hydro_sf"/>
</dbReference>
<dbReference type="SUPFAM" id="SSF52266">
    <property type="entry name" value="SGNH hydrolase"/>
    <property type="match status" value="1"/>
</dbReference>
<organism evidence="3 4">
    <name type="scientific">Caldalkalibacillus horti</name>
    <dbReference type="NCBI Taxonomy" id="77523"/>
    <lineage>
        <taxon>Bacteria</taxon>
        <taxon>Bacillati</taxon>
        <taxon>Bacillota</taxon>
        <taxon>Bacilli</taxon>
        <taxon>Bacillales</taxon>
        <taxon>Bacillaceae</taxon>
        <taxon>Caldalkalibacillus</taxon>
    </lineage>
</organism>
<evidence type="ECO:0000259" key="2">
    <source>
        <dbReference type="Pfam" id="PF13472"/>
    </source>
</evidence>
<dbReference type="InterPro" id="IPR013830">
    <property type="entry name" value="SGNH_hydro"/>
</dbReference>
<evidence type="ECO:0000256" key="1">
    <source>
        <dbReference type="SAM" id="Phobius"/>
    </source>
</evidence>
<dbReference type="Pfam" id="PF13472">
    <property type="entry name" value="Lipase_GDSL_2"/>
    <property type="match status" value="1"/>
</dbReference>
<dbReference type="PANTHER" id="PTHR30383:SF27">
    <property type="entry name" value="SPORE GERMINATION LIPASE LIPC"/>
    <property type="match status" value="1"/>
</dbReference>
<reference evidence="3 4" key="1">
    <citation type="submission" date="2023-07" db="EMBL/GenBank/DDBJ databases">
        <title>Genomic Encyclopedia of Type Strains, Phase IV (KMG-IV): sequencing the most valuable type-strain genomes for metagenomic binning, comparative biology and taxonomic classification.</title>
        <authorList>
            <person name="Goeker M."/>
        </authorList>
    </citation>
    <scope>NUCLEOTIDE SEQUENCE [LARGE SCALE GENOMIC DNA]</scope>
    <source>
        <strain evidence="3 4">DSM 12751</strain>
    </source>
</reference>
<dbReference type="RefSeq" id="WP_307395701.1">
    <property type="nucleotide sequence ID" value="NZ_BAAADK010000030.1"/>
</dbReference>
<keyword evidence="1" id="KW-0472">Membrane</keyword>
<dbReference type="PANTHER" id="PTHR30383">
    <property type="entry name" value="THIOESTERASE 1/PROTEASE 1/LYSOPHOSPHOLIPASE L1"/>
    <property type="match status" value="1"/>
</dbReference>
<protein>
    <submittedName>
        <fullName evidence="3">Lysophospholipase L1-like esterase</fullName>
    </submittedName>
</protein>
<dbReference type="Proteomes" id="UP001235840">
    <property type="component" value="Unassembled WGS sequence"/>
</dbReference>
<sequence>MSVQKETENQRLLYVAFGNSLTLGVGAGYAPGFVQRYRCLAETELQRRVIGRIYARSGATAGEIATFLDSYQAEQAIKHASIITISAGGNDLILAAKHYLQTKDKSRFTQALSESQAAVAKMLTIISTIKATQAKPYIIRLLGLYNPLPEIALGDKWVQAFNSGLHGFSNKNIRVANVFSAFKGNERELLSQDRVHPNAKGYEVIANTLHQLGYAPLI</sequence>
<evidence type="ECO:0000313" key="3">
    <source>
        <dbReference type="EMBL" id="MDQ0167024.1"/>
    </source>
</evidence>